<proteinExistence type="predicted"/>
<evidence type="ECO:0000313" key="3">
    <source>
        <dbReference type="EMBL" id="MXQ72391.1"/>
    </source>
</evidence>
<dbReference type="EMBL" id="WUUQ01000001">
    <property type="protein sequence ID" value="MXQ72391.1"/>
    <property type="molecule type" value="Genomic_DNA"/>
</dbReference>
<feature type="domain" description="Amidohydrolase-related" evidence="2">
    <location>
        <begin position="3"/>
        <end position="280"/>
    </location>
</feature>
<dbReference type="AlphaFoldDB" id="A0A6N8U3A6"/>
<protein>
    <submittedName>
        <fullName evidence="3">Amidohydrolase family protein</fullName>
    </submittedName>
</protein>
<evidence type="ECO:0000259" key="2">
    <source>
        <dbReference type="Pfam" id="PF04909"/>
    </source>
</evidence>
<dbReference type="Pfam" id="PF04909">
    <property type="entry name" value="Amidohydro_2"/>
    <property type="match status" value="1"/>
</dbReference>
<evidence type="ECO:0000313" key="4">
    <source>
        <dbReference type="Proteomes" id="UP000434036"/>
    </source>
</evidence>
<gene>
    <name evidence="3" type="ORF">GSF08_00355</name>
</gene>
<keyword evidence="4" id="KW-1185">Reference proteome</keyword>
<organism evidence="3 4">
    <name type="scientific">Copranaerobaculum intestinale</name>
    <dbReference type="NCBI Taxonomy" id="2692629"/>
    <lineage>
        <taxon>Bacteria</taxon>
        <taxon>Bacillati</taxon>
        <taxon>Bacillota</taxon>
        <taxon>Erysipelotrichia</taxon>
        <taxon>Erysipelotrichales</taxon>
        <taxon>Erysipelotrichaceae</taxon>
        <taxon>Copranaerobaculum</taxon>
    </lineage>
</organism>
<accession>A0A6N8U3A6</accession>
<dbReference type="GO" id="GO:0016787">
    <property type="term" value="F:hydrolase activity"/>
    <property type="evidence" value="ECO:0007669"/>
    <property type="project" value="UniProtKB-KW"/>
</dbReference>
<dbReference type="SUPFAM" id="SSF51556">
    <property type="entry name" value="Metallo-dependent hydrolases"/>
    <property type="match status" value="1"/>
</dbReference>
<dbReference type="Gene3D" id="3.20.20.140">
    <property type="entry name" value="Metal-dependent hydrolases"/>
    <property type="match status" value="1"/>
</dbReference>
<dbReference type="InterPro" id="IPR032466">
    <property type="entry name" value="Metal_Hydrolase"/>
</dbReference>
<name>A0A6N8U3A6_9FIRM</name>
<sequence>MIIDMHIHPIYYESICGDPNEEAFRSKAFGVYKQAPYGYEEMFAEMDYAGVDKAALLPLDLTTTEGGAVVTNEQIAKIISEQPDRFIGFASVDPRRKDALEVLDRAFGTLQLKGLKLNPAKQHFFPDDPIMKPIYEKCLEYHKPIIFHAGLSWEPNAVTEYAHPLKFERVAIEYPNLRFCLAHFGWPFVRETVMLMIKYPNVYADTSLLYLDSPEASMKRLFTIDMGPLWADRALAKQIMFASNGPRFRQFKLLRGLKQVEMRDDTRQNIYYRNALAFLGEEDAYD</sequence>
<reference evidence="3 4" key="1">
    <citation type="submission" date="2019-12" db="EMBL/GenBank/DDBJ databases">
        <authorList>
            <person name="Yang R."/>
        </authorList>
    </citation>
    <scope>NUCLEOTIDE SEQUENCE [LARGE SCALE GENOMIC DNA]</scope>
    <source>
        <strain evidence="3 4">DONG20-135</strain>
    </source>
</reference>
<keyword evidence="3" id="KW-0378">Hydrolase</keyword>
<dbReference type="Proteomes" id="UP000434036">
    <property type="component" value="Unassembled WGS sequence"/>
</dbReference>
<dbReference type="InterPro" id="IPR032465">
    <property type="entry name" value="ACMSD"/>
</dbReference>
<dbReference type="InterPro" id="IPR006680">
    <property type="entry name" value="Amidohydro-rel"/>
</dbReference>
<keyword evidence="1" id="KW-0456">Lyase</keyword>
<comment type="caution">
    <text evidence="3">The sequence shown here is derived from an EMBL/GenBank/DDBJ whole genome shotgun (WGS) entry which is preliminary data.</text>
</comment>
<dbReference type="CDD" id="cd01292">
    <property type="entry name" value="metallo-dependent_hydrolases"/>
    <property type="match status" value="1"/>
</dbReference>
<evidence type="ECO:0000256" key="1">
    <source>
        <dbReference type="ARBA" id="ARBA00023239"/>
    </source>
</evidence>
<dbReference type="GO" id="GO:0016831">
    <property type="term" value="F:carboxy-lyase activity"/>
    <property type="evidence" value="ECO:0007669"/>
    <property type="project" value="InterPro"/>
</dbReference>
<dbReference type="PANTHER" id="PTHR21240">
    <property type="entry name" value="2-AMINO-3-CARBOXYLMUCONATE-6-SEMIALDEHYDE DECARBOXYLASE"/>
    <property type="match status" value="1"/>
</dbReference>
<reference evidence="3 4" key="2">
    <citation type="submission" date="2020-01" db="EMBL/GenBank/DDBJ databases">
        <title>Clostridiaceae sp. nov. isolated from the gut of human by culturomics.</title>
        <authorList>
            <person name="Chang Y."/>
        </authorList>
    </citation>
    <scope>NUCLEOTIDE SEQUENCE [LARGE SCALE GENOMIC DNA]</scope>
    <source>
        <strain evidence="3 4">DONG20-135</strain>
    </source>
</reference>
<dbReference type="RefSeq" id="WP_160623891.1">
    <property type="nucleotide sequence ID" value="NZ_WUUQ01000001.1"/>
</dbReference>